<dbReference type="Gene3D" id="3.40.50.620">
    <property type="entry name" value="HUPs"/>
    <property type="match status" value="1"/>
</dbReference>
<evidence type="ECO:0000256" key="5">
    <source>
        <dbReference type="ARBA" id="ARBA00022749"/>
    </source>
</evidence>
<evidence type="ECO:0000256" key="7">
    <source>
        <dbReference type="ARBA" id="ARBA00022840"/>
    </source>
</evidence>
<dbReference type="InterPro" id="IPR022310">
    <property type="entry name" value="NAD/GMP_synthase"/>
</dbReference>
<dbReference type="PRINTS" id="PR00097">
    <property type="entry name" value="ANTSNTHASEII"/>
</dbReference>
<comment type="function">
    <text evidence="1 9">Catalyzes the synthesis of GMP from XMP.</text>
</comment>
<name>A0A975GTP1_9BACT</name>
<keyword evidence="6 9" id="KW-0658">Purine biosynthesis</keyword>
<dbReference type="InterPro" id="IPR001674">
    <property type="entry name" value="GMP_synth_C"/>
</dbReference>
<dbReference type="InterPro" id="IPR029062">
    <property type="entry name" value="Class_I_gatase-like"/>
</dbReference>
<dbReference type="InterPro" id="IPR014729">
    <property type="entry name" value="Rossmann-like_a/b/a_fold"/>
</dbReference>
<feature type="domain" description="GMPS ATP-PPase" evidence="11">
    <location>
        <begin position="192"/>
        <end position="384"/>
    </location>
</feature>
<evidence type="ECO:0000313" key="13">
    <source>
        <dbReference type="Proteomes" id="UP000663722"/>
    </source>
</evidence>
<accession>A0A975GTP1</accession>
<dbReference type="HAMAP" id="MF_00344">
    <property type="entry name" value="GMP_synthase"/>
    <property type="match status" value="1"/>
</dbReference>
<gene>
    <name evidence="9 12" type="primary">guaA</name>
    <name evidence="12" type="ORF">dnm_094170</name>
</gene>
<dbReference type="AlphaFoldDB" id="A0A975GTP1"/>
<dbReference type="CDD" id="cd01742">
    <property type="entry name" value="GATase1_GMP_Synthase"/>
    <property type="match status" value="1"/>
</dbReference>
<dbReference type="GO" id="GO:0005524">
    <property type="term" value="F:ATP binding"/>
    <property type="evidence" value="ECO:0007669"/>
    <property type="project" value="UniProtKB-UniRule"/>
</dbReference>
<dbReference type="GO" id="GO:0003921">
    <property type="term" value="F:GMP synthase activity"/>
    <property type="evidence" value="ECO:0007669"/>
    <property type="project" value="InterPro"/>
</dbReference>
<evidence type="ECO:0000256" key="10">
    <source>
        <dbReference type="PROSITE-ProRule" id="PRU00886"/>
    </source>
</evidence>
<keyword evidence="7 9" id="KW-0067">ATP-binding</keyword>
<dbReference type="RefSeq" id="WP_207680319.1">
    <property type="nucleotide sequence ID" value="NZ_CP061800.1"/>
</dbReference>
<dbReference type="PRINTS" id="PR00096">
    <property type="entry name" value="GATASE"/>
</dbReference>
<dbReference type="Proteomes" id="UP000663722">
    <property type="component" value="Chromosome"/>
</dbReference>
<keyword evidence="3 9" id="KW-0436">Ligase</keyword>
<dbReference type="PRINTS" id="PR00099">
    <property type="entry name" value="CPSGATASE"/>
</dbReference>
<dbReference type="EMBL" id="CP061800">
    <property type="protein sequence ID" value="QTA93315.1"/>
    <property type="molecule type" value="Genomic_DNA"/>
</dbReference>
<evidence type="ECO:0000259" key="11">
    <source>
        <dbReference type="PROSITE" id="PS51553"/>
    </source>
</evidence>
<organism evidence="12 13">
    <name type="scientific">Desulfonema magnum</name>
    <dbReference type="NCBI Taxonomy" id="45655"/>
    <lineage>
        <taxon>Bacteria</taxon>
        <taxon>Pseudomonadati</taxon>
        <taxon>Thermodesulfobacteriota</taxon>
        <taxon>Desulfobacteria</taxon>
        <taxon>Desulfobacterales</taxon>
        <taxon>Desulfococcaceae</taxon>
        <taxon>Desulfonema</taxon>
    </lineage>
</organism>
<feature type="active site" evidence="9">
    <location>
        <position position="167"/>
    </location>
</feature>
<proteinExistence type="inferred from homology"/>
<dbReference type="SUPFAM" id="SSF54810">
    <property type="entry name" value="GMP synthetase C-terminal dimerisation domain"/>
    <property type="match status" value="1"/>
</dbReference>
<dbReference type="PANTHER" id="PTHR11922">
    <property type="entry name" value="GMP SYNTHASE-RELATED"/>
    <property type="match status" value="1"/>
</dbReference>
<dbReference type="PROSITE" id="PS51273">
    <property type="entry name" value="GATASE_TYPE_1"/>
    <property type="match status" value="1"/>
</dbReference>
<keyword evidence="5 9" id="KW-0332">GMP biosynthesis</keyword>
<dbReference type="CDD" id="cd01997">
    <property type="entry name" value="GMP_synthase_C"/>
    <property type="match status" value="1"/>
</dbReference>
<dbReference type="Gene3D" id="3.30.300.10">
    <property type="match status" value="1"/>
</dbReference>
<evidence type="ECO:0000256" key="9">
    <source>
        <dbReference type="HAMAP-Rule" id="MF_00344"/>
    </source>
</evidence>
<protein>
    <recommendedName>
        <fullName evidence="9">GMP synthase [glutamine-hydrolyzing]</fullName>
        <ecNumber evidence="9">6.3.5.2</ecNumber>
    </recommendedName>
    <alternativeName>
        <fullName evidence="9">GMP synthetase</fullName>
    </alternativeName>
    <alternativeName>
        <fullName evidence="9">Glutamine amidotransferase</fullName>
    </alternativeName>
</protein>
<feature type="active site" evidence="9">
    <location>
        <position position="165"/>
    </location>
</feature>
<dbReference type="NCBIfam" id="TIGR00884">
    <property type="entry name" value="guaA_Cterm"/>
    <property type="match status" value="1"/>
</dbReference>
<keyword evidence="4 9" id="KW-0547">Nucleotide-binding</keyword>
<dbReference type="NCBIfam" id="NF000848">
    <property type="entry name" value="PRK00074.1"/>
    <property type="match status" value="1"/>
</dbReference>
<dbReference type="EC" id="6.3.5.2" evidence="9"/>
<sequence>MILIIDFGSQYNQLIARRVREYHVYCQIEPPNIDTDYIRTLNPEGIILSGGPSSIYEKESPKADKGIFDLGIPILGICYGMQFMVDALGGTVKGAGKREYGFAELIINKNKGLFKDIDKKTKCWMSHGDSVASLPEGFEITASTENTDIAAIVHQERNLYGLQFHPEVEHTPEGKTMLANFLSDVCGCRPEWTMASFAKDSIAEIRETVQDKKVILGLSGGVDSSVTALLIHKAIGKSLTCIFVDNGLLRKDEGEKLKKTLTRHLDINIRFVNAEDAFLKALAGVTDPEKKRKIIGKIFMDVFEDEAGKIKDAEFLAQGTLYPDVIESVSAFGGPTAVIKSHHNVGGLPEKMKLQLVEPLKYLFKDEVRVLGEEIGLEEELVWRQPFPGPGLAIRVIGEITKERLSVLREADAVLLEEIKASGYYRQLWQSFAVLLPIKSVGVMGDQRTYENIVAIRAVTSKDAMTADWARLPYDLLSNISNRIINEVRGVNRVVYDISSKPPSTIEWE</sequence>
<evidence type="ECO:0000256" key="8">
    <source>
        <dbReference type="ARBA" id="ARBA00022962"/>
    </source>
</evidence>
<comment type="subunit">
    <text evidence="9">Homodimer.</text>
</comment>
<dbReference type="FunFam" id="3.40.50.880:FF:000001">
    <property type="entry name" value="GMP synthase [glutamine-hydrolyzing]"/>
    <property type="match status" value="1"/>
</dbReference>
<dbReference type="GO" id="GO:0005829">
    <property type="term" value="C:cytosol"/>
    <property type="evidence" value="ECO:0007669"/>
    <property type="project" value="TreeGrafter"/>
</dbReference>
<dbReference type="SUPFAM" id="SSF52402">
    <property type="entry name" value="Adenine nucleotide alpha hydrolases-like"/>
    <property type="match status" value="1"/>
</dbReference>
<dbReference type="SUPFAM" id="SSF52317">
    <property type="entry name" value="Class I glutamine amidotransferase-like"/>
    <property type="match status" value="1"/>
</dbReference>
<dbReference type="Pfam" id="PF02540">
    <property type="entry name" value="NAD_synthase"/>
    <property type="match status" value="1"/>
</dbReference>
<evidence type="ECO:0000256" key="6">
    <source>
        <dbReference type="ARBA" id="ARBA00022755"/>
    </source>
</evidence>
<dbReference type="NCBIfam" id="TIGR00888">
    <property type="entry name" value="guaA_Nterm"/>
    <property type="match status" value="1"/>
</dbReference>
<evidence type="ECO:0000256" key="4">
    <source>
        <dbReference type="ARBA" id="ARBA00022741"/>
    </source>
</evidence>
<keyword evidence="13" id="KW-1185">Reference proteome</keyword>
<evidence type="ECO:0000256" key="2">
    <source>
        <dbReference type="ARBA" id="ARBA00005153"/>
    </source>
</evidence>
<feature type="binding site" evidence="10">
    <location>
        <begin position="219"/>
        <end position="225"/>
    </location>
    <ligand>
        <name>ATP</name>
        <dbReference type="ChEBI" id="CHEBI:30616"/>
    </ligand>
</feature>
<dbReference type="Pfam" id="PF00958">
    <property type="entry name" value="GMP_synt_C"/>
    <property type="match status" value="1"/>
</dbReference>
<keyword evidence="8 9" id="KW-0315">Glutamine amidotransferase</keyword>
<comment type="catalytic activity">
    <reaction evidence="9">
        <text>XMP + L-glutamine + ATP + H2O = GMP + L-glutamate + AMP + diphosphate + 2 H(+)</text>
        <dbReference type="Rhea" id="RHEA:11680"/>
        <dbReference type="ChEBI" id="CHEBI:15377"/>
        <dbReference type="ChEBI" id="CHEBI:15378"/>
        <dbReference type="ChEBI" id="CHEBI:29985"/>
        <dbReference type="ChEBI" id="CHEBI:30616"/>
        <dbReference type="ChEBI" id="CHEBI:33019"/>
        <dbReference type="ChEBI" id="CHEBI:57464"/>
        <dbReference type="ChEBI" id="CHEBI:58115"/>
        <dbReference type="ChEBI" id="CHEBI:58359"/>
        <dbReference type="ChEBI" id="CHEBI:456215"/>
        <dbReference type="EC" id="6.3.5.2"/>
    </reaction>
</comment>
<dbReference type="FunFam" id="3.30.300.10:FF:000002">
    <property type="entry name" value="GMP synthase [glutamine-hydrolyzing]"/>
    <property type="match status" value="1"/>
</dbReference>
<dbReference type="KEGG" id="dmm:dnm_094170"/>
<dbReference type="InterPro" id="IPR017926">
    <property type="entry name" value="GATASE"/>
</dbReference>
<evidence type="ECO:0000313" key="12">
    <source>
        <dbReference type="EMBL" id="QTA93315.1"/>
    </source>
</evidence>
<dbReference type="Pfam" id="PF00117">
    <property type="entry name" value="GATase"/>
    <property type="match status" value="1"/>
</dbReference>
<dbReference type="PANTHER" id="PTHR11922:SF2">
    <property type="entry name" value="GMP SYNTHASE [GLUTAMINE-HYDROLYZING]"/>
    <property type="match status" value="1"/>
</dbReference>
<feature type="active site" description="Nucleophile" evidence="9">
    <location>
        <position position="78"/>
    </location>
</feature>
<dbReference type="InterPro" id="IPR004739">
    <property type="entry name" value="GMP_synth_GATase"/>
</dbReference>
<comment type="pathway">
    <text evidence="2 9">Purine metabolism; GMP biosynthesis; GMP from XMP (L-Gln route): step 1/1.</text>
</comment>
<dbReference type="FunFam" id="3.40.50.620:FF:000001">
    <property type="entry name" value="GMP synthase [glutamine-hydrolyzing]"/>
    <property type="match status" value="1"/>
</dbReference>
<dbReference type="InterPro" id="IPR022955">
    <property type="entry name" value="GMP_synthase"/>
</dbReference>
<evidence type="ECO:0000256" key="1">
    <source>
        <dbReference type="ARBA" id="ARBA00002332"/>
    </source>
</evidence>
<evidence type="ECO:0000256" key="3">
    <source>
        <dbReference type="ARBA" id="ARBA00022598"/>
    </source>
</evidence>
<dbReference type="Gene3D" id="3.40.50.880">
    <property type="match status" value="1"/>
</dbReference>
<reference evidence="12" key="1">
    <citation type="journal article" date="2021" name="Microb. Physiol.">
        <title>Proteogenomic Insights into the Physiology of Marine, Sulfate-Reducing, Filamentous Desulfonema limicola and Desulfonema magnum.</title>
        <authorList>
            <person name="Schnaars V."/>
            <person name="Wohlbrand L."/>
            <person name="Scheve S."/>
            <person name="Hinrichs C."/>
            <person name="Reinhardt R."/>
            <person name="Rabus R."/>
        </authorList>
    </citation>
    <scope>NUCLEOTIDE SEQUENCE</scope>
    <source>
        <strain evidence="12">4be13</strain>
    </source>
</reference>
<dbReference type="InterPro" id="IPR025777">
    <property type="entry name" value="GMPS_ATP_PPase_dom"/>
</dbReference>
<dbReference type="PROSITE" id="PS51553">
    <property type="entry name" value="GMPS_ATP_PPASE"/>
    <property type="match status" value="1"/>
</dbReference>